<sequence>MAARMTPAEVAAVQAAAAMMQRGQDPTAAGVPPQAAAVAVEAAEADRRALAQAAAPLAMTPPAVTPSAPTAAVSDMIDRFGAPAPDAARVPVGQPIAGTGAGLGPATVSGGGEAAGAGGAGDSTPGGQGAAPMDTD</sequence>
<dbReference type="Proteomes" id="UP000075714">
    <property type="component" value="Unassembled WGS sequence"/>
</dbReference>
<protein>
    <submittedName>
        <fullName evidence="2">Uncharacterized protein</fullName>
    </submittedName>
</protein>
<evidence type="ECO:0000313" key="3">
    <source>
        <dbReference type="Proteomes" id="UP000075714"/>
    </source>
</evidence>
<feature type="compositionally biased region" description="Gly residues" evidence="1">
    <location>
        <begin position="101"/>
        <end position="129"/>
    </location>
</feature>
<evidence type="ECO:0000313" key="2">
    <source>
        <dbReference type="EMBL" id="KXZ50699.1"/>
    </source>
</evidence>
<feature type="region of interest" description="Disordered" evidence="1">
    <location>
        <begin position="101"/>
        <end position="136"/>
    </location>
</feature>
<reference evidence="3" key="1">
    <citation type="journal article" date="2016" name="Nat. Commun.">
        <title>The Gonium pectorale genome demonstrates co-option of cell cycle regulation during the evolution of multicellularity.</title>
        <authorList>
            <person name="Hanschen E.R."/>
            <person name="Marriage T.N."/>
            <person name="Ferris P.J."/>
            <person name="Hamaji T."/>
            <person name="Toyoda A."/>
            <person name="Fujiyama A."/>
            <person name="Neme R."/>
            <person name="Noguchi H."/>
            <person name="Minakuchi Y."/>
            <person name="Suzuki M."/>
            <person name="Kawai-Toyooka H."/>
            <person name="Smith D.R."/>
            <person name="Sparks H."/>
            <person name="Anderson J."/>
            <person name="Bakaric R."/>
            <person name="Luria V."/>
            <person name="Karger A."/>
            <person name="Kirschner M.W."/>
            <person name="Durand P.M."/>
            <person name="Michod R.E."/>
            <person name="Nozaki H."/>
            <person name="Olson B.J."/>
        </authorList>
    </citation>
    <scope>NUCLEOTIDE SEQUENCE [LARGE SCALE GENOMIC DNA]</scope>
    <source>
        <strain evidence="3">NIES-2863</strain>
    </source>
</reference>
<evidence type="ECO:0000256" key="1">
    <source>
        <dbReference type="SAM" id="MobiDB-lite"/>
    </source>
</evidence>
<dbReference type="EMBL" id="LSYV01000016">
    <property type="protein sequence ID" value="KXZ50699.1"/>
    <property type="molecule type" value="Genomic_DNA"/>
</dbReference>
<name>A0A150GLG8_GONPE</name>
<accession>A0A150GLG8</accession>
<organism evidence="2 3">
    <name type="scientific">Gonium pectorale</name>
    <name type="common">Green alga</name>
    <dbReference type="NCBI Taxonomy" id="33097"/>
    <lineage>
        <taxon>Eukaryota</taxon>
        <taxon>Viridiplantae</taxon>
        <taxon>Chlorophyta</taxon>
        <taxon>core chlorophytes</taxon>
        <taxon>Chlorophyceae</taxon>
        <taxon>CS clade</taxon>
        <taxon>Chlamydomonadales</taxon>
        <taxon>Volvocaceae</taxon>
        <taxon>Gonium</taxon>
    </lineage>
</organism>
<gene>
    <name evidence="2" type="ORF">GPECTOR_15g383</name>
</gene>
<comment type="caution">
    <text evidence="2">The sequence shown here is derived from an EMBL/GenBank/DDBJ whole genome shotgun (WGS) entry which is preliminary data.</text>
</comment>
<dbReference type="AlphaFoldDB" id="A0A150GLG8"/>
<proteinExistence type="predicted"/>
<keyword evidence="3" id="KW-1185">Reference proteome</keyword>